<dbReference type="EMBL" id="UINC01000547">
    <property type="protein sequence ID" value="SUZ57184.1"/>
    <property type="molecule type" value="Genomic_DNA"/>
</dbReference>
<feature type="compositionally biased region" description="Pro residues" evidence="1">
    <location>
        <begin position="264"/>
        <end position="307"/>
    </location>
</feature>
<proteinExistence type="predicted"/>
<name>A0A381NSU2_9ZZZZ</name>
<sequence length="307" mass="33042">MAPTSRPLLIALIIAAIPIYYVFIASEGLLVQIAGAVVLLLLVSLLLFTSRQSVPLPDAVSAGKAPQVDMVGAIELPPPVLAEEGAGQRREGKLRRSRGRQETEPVQAPHLPPPIPMPTPAAAIELEDSGPQMSDSASGLAKVYIATSDPESQMESEVENYLAHRRVKRGEIRDRIHRERRIELARRVASEVSKWTGVEDGEDISGLLENPNHGLTVLTEPEEPDPSIPQGISYVRIDATRVVKVRVSLDVPHRPGGTPEPELPEPTLPMPPPDSPMPPSPPAPDMPPPPPPPSGTPNLPPPVRPDE</sequence>
<keyword evidence="2" id="KW-0472">Membrane</keyword>
<evidence type="ECO:0000256" key="2">
    <source>
        <dbReference type="SAM" id="Phobius"/>
    </source>
</evidence>
<evidence type="ECO:0000256" key="1">
    <source>
        <dbReference type="SAM" id="MobiDB-lite"/>
    </source>
</evidence>
<keyword evidence="2" id="KW-0812">Transmembrane</keyword>
<evidence type="ECO:0000313" key="3">
    <source>
        <dbReference type="EMBL" id="SUZ57184.1"/>
    </source>
</evidence>
<protein>
    <submittedName>
        <fullName evidence="3">Uncharacterized protein</fullName>
    </submittedName>
</protein>
<organism evidence="3">
    <name type="scientific">marine metagenome</name>
    <dbReference type="NCBI Taxonomy" id="408172"/>
    <lineage>
        <taxon>unclassified sequences</taxon>
        <taxon>metagenomes</taxon>
        <taxon>ecological metagenomes</taxon>
    </lineage>
</organism>
<keyword evidence="2" id="KW-1133">Transmembrane helix</keyword>
<feature type="region of interest" description="Disordered" evidence="1">
    <location>
        <begin position="250"/>
        <end position="307"/>
    </location>
</feature>
<feature type="transmembrane region" description="Helical" evidence="2">
    <location>
        <begin position="7"/>
        <end position="23"/>
    </location>
</feature>
<accession>A0A381NSU2</accession>
<gene>
    <name evidence="3" type="ORF">METZ01_LOCUS10038</name>
</gene>
<dbReference type="AlphaFoldDB" id="A0A381NSU2"/>
<feature type="region of interest" description="Disordered" evidence="1">
    <location>
        <begin position="81"/>
        <end position="115"/>
    </location>
</feature>
<reference evidence="3" key="1">
    <citation type="submission" date="2018-05" db="EMBL/GenBank/DDBJ databases">
        <authorList>
            <person name="Lanie J.A."/>
            <person name="Ng W.-L."/>
            <person name="Kazmierczak K.M."/>
            <person name="Andrzejewski T.M."/>
            <person name="Davidsen T.M."/>
            <person name="Wayne K.J."/>
            <person name="Tettelin H."/>
            <person name="Glass J.I."/>
            <person name="Rusch D."/>
            <person name="Podicherti R."/>
            <person name="Tsui H.-C.T."/>
            <person name="Winkler M.E."/>
        </authorList>
    </citation>
    <scope>NUCLEOTIDE SEQUENCE</scope>
</reference>
<feature type="transmembrane region" description="Helical" evidence="2">
    <location>
        <begin position="29"/>
        <end position="48"/>
    </location>
</feature>